<dbReference type="PROSITE" id="PS51196">
    <property type="entry name" value="SECA_MOTOR_DEAD"/>
    <property type="match status" value="1"/>
</dbReference>
<evidence type="ECO:0000313" key="9">
    <source>
        <dbReference type="Proteomes" id="UP000663852"/>
    </source>
</evidence>
<comment type="caution">
    <text evidence="7">The sequence shown here is derived from an EMBL/GenBank/DDBJ whole genome shotgun (WGS) entry which is preliminary data.</text>
</comment>
<dbReference type="Gene3D" id="3.40.50.410">
    <property type="entry name" value="von Willebrand factor, type A domain"/>
    <property type="match status" value="1"/>
</dbReference>
<evidence type="ECO:0000259" key="5">
    <source>
        <dbReference type="PROSITE" id="PS51196"/>
    </source>
</evidence>
<feature type="domain" description="SecA family profile" evidence="5">
    <location>
        <begin position="2388"/>
        <end position="3046"/>
    </location>
</feature>
<feature type="region of interest" description="Disordered" evidence="4">
    <location>
        <begin position="355"/>
        <end position="384"/>
    </location>
</feature>
<dbReference type="PANTHER" id="PTHR30612:SF0">
    <property type="entry name" value="CHLOROPLAST PROTEIN-TRANSPORTING ATPASE"/>
    <property type="match status" value="1"/>
</dbReference>
<feature type="coiled-coil region" evidence="3">
    <location>
        <begin position="2237"/>
        <end position="2264"/>
    </location>
</feature>
<evidence type="ECO:0000313" key="6">
    <source>
        <dbReference type="EMBL" id="CAF0787349.1"/>
    </source>
</evidence>
<sequence>MAFASNTQCFHYEPTTIQEDLINQIRELSEQNPEWPSVPIHVFDVVDDNNSDQLEQKLRDDIREHFEKRIILIPYHSENSNHAIILIEFQDSEHILRAEFIGSNAILDQLQTQLNKVYSSVTFQKKDWIYPNDSEVALKRNIEHLISTVEGNQHSTMINSQIHLLSGTVFSENQTSVSISQEGNENELGRLNQQLSSRLVELKIRDVNLLPEKIKRAQEYIKDCEDDGRAEEADKEKERLRKLGQLKILVDKISQLDAVESNSTECSRQVEFLRLQEKLSSSLARMKIQDEKSLLQKIKKAKERINDFQDDNRVEEAEKESEYLGKLQEIQQLMNEVAKFNSDMPTLRRIESQTETTDHNILRHEEHHGVPRNRLQQTTTDHNEQQPVDVVPLTETLPNVAGNEQMQQRLHPESDLTRIPYCAERTIMELLKHCVQKSAALQDQNFLTDMLSQLDTQMKQQELFSFEVKASFESLRSAICSGTSSNLMNRLQVLLRKIRPINIDETQILIDKSKDAAHLIRDKDVVLLIGETGSGKSTTIHFLAGSHMQEVQVPIESNKFLRHIAAVEPIHNLELKNVTSSPFHKSETRYIAPVTIELENVPGIRETGVVILCDAPGFGDTAGAEVDIANSVGILEGLVGARSVKLLVLSNFQNLGKRGEGIQRLAHIVINMVSDIAERLDSIIYGFTQYPEKEDINTILVDIMDSRVNADPRLKSDPAFVTVLKDMIDKTEETVYRIDPIHGDRKVLLKKLKRMKGILFPETAFRFSISEETRATIASHVELDRYNIICAVNHKNNELVLYYLNDLKMLQELTKQNVVRDAYERSVRCISETIDKCCTDKKEKFNRALNSQDGLKEDDISEYKNSVEYLQHTQILKEHLGSSLSPPEMLVQNIIFQLNQIKSVLIKNESYNPFVRVYLNNLSSLRMHFFQLETYYTTSCSEFKVSFDELVKSSKKLIPTNNFKEIAERILSISKSSEILKDHCDDRTEAAYYDLIEALLKHLNSYCEKADCLLKKNRLNPDDTVTLQEYMEILTSAKENSALKDCIAPYTNMFTTQISTSRQDRFRRQDSEGFFKDINAIHRSFVSRIVDYFNAIKTRIEELFRRQKDHALDDIHRLITDMDAIRSIPELESKTVGIYYCTVESINTYMKEFQIEAENLVVTMNNQSGTVNYRSLAFSLSRIKNADWIDRISPGTYDNLIRRVTVELVEQACRLESSLLKIDCSLTFPDNVCKAYDIVEKIESMSHLENTIPELEKFRKNIIQRFLQSIQAVFDRIQSIFDLQDKDVDLIKQKLNGLEQTKKEFLQLHPASVHLRKHNYSDIHVLDKEIEQLIENRQAEVRAVETEQHQLTDKVRNVNTVISRNHRLSLEINESPIENSPNMNTLPTNNLTSLGYSCIDDVYRDHLGTKDRLLNISKQNEEATKEFNNRLRHLRLIKVEYQSLLENHKLMSSEEMSFLKTQGFESVESLDEVIREKMKVINERGQKQTYYFSKTIDASTANSALIYLHKCEEVSDDRVRTNAIHTNENLRKYLFEYGKFLDQVIRNKFDSTKKIPLDNDICQHSQELSMHLQELTNLERYSAVFECIKGKDKIDYWHITFSDFHRNLTHEIQIRKQSFQVQELKDRLTIAHALSYVDRFCDSGSSSMSRFETLYIQYHTEEIKECRQVYGTILDHIEKEEYAKADIALSNIKEGSLNAKDLAQIEHDLKSSLNKLISQTKSTASWLNGKIEKGDESNQSKIRQIKENSDKVRIAANKHRIFDLVDDRTRNSLAKFDQDMSHILSTVLLRGIQSIQAFIDTNSFSEAEQGMENLCLVQHELTDYYTSEEVQRKTDELRNRLDNVVNQLLKENDFADISNFSSNPPRALLEKLIMVPPHVSSRFNQVHKTMSDRIRNSFSSAISVISGLTLKERTEKVRGLKQALCFLPDDMQTQFRGQIEELINQNVNEERTEKQHLNDLLKRVQVDDNAISQLGLLAEHYKSANMHELLQILREQCLKELHRYRTEMQTSDIESTVQVLKKIVKYKKSLGIYVPEALEFYSSVSKMILKNFLDCCENLANISSIEQSQSVEKAFENMVSYLRLSVTLNEQGDGELFSIDDLGKANDSVLEMSKYLKENSVKFQSALNGMNVTELYKTVIISKKYDKLLQNIKRCSSIHELVESLRKDMKSVISYSDMISNLETFANSLKSQLKVELINDVTTKFEIERDAFFQKLMKLIDTYRSFSSKFDGILSTASDVGKMIEDLKQNIDRISQQLLTKASRLEHFSANDSDEFRMYYNHLRSFQKHVHIPEINISHVLNQVEEKVFDKIHSLQQEIYEFYSETERVAKVLCRMKFFAENLSMFDTYINTKIDEALKMYKDKEGSIGITNLTVLLEREIEGARIISEHSCLSGEDRRKRRERMQKQDDIEYALSELKGDTISEDILRSRYRELKKRYDTLIAENLAFFSKNGSKEPDVQVLVTQIKFLVGTVKHEANSISWSAAFVDQIPELLAHIFALWTLQNTEHYNTMRGIRADQAYLLMPHVGQIIAIFRLLGIGYKSSTILGGTRLLGTKKISSVLTNNLVELGTGEGKSVVLAITACVFALTGIDVNCSCYSEVLSTRDKNDFTSVFRTLGIEEYIEYGTFNKLCEQVLNERCNVREKVCEMVLMNQSMIANSDTSRSKRPKVLLIDEVDVFLSDRFYGGIYTPSVCLNKEHEILALLDSIWQNKNELRVLRDVTALLGYQQCALKYFNWMFLFDEAIKDMLAALKSFQSSTYIVQNDKIVYVEGESIVDNVVRGYDTIWAYYYEHEKGNISRESLQNNVGIIISCGTISYAEMPHEFSYIAGVTGTLKTLATTEVNILKEIYKIAKMTYIPSVYGSSNRTYDSRSDVREVREDEYFMEIRNEIDTQRNASRAILIFFESEEKLIAFYNSSNLSSLREHVQIITEKVSAKDRDMYVKRAATEGRVTLLTRTFGRGTDFICRTQKLLSNGGIHVLQTFFSEEPSEEYQIMGRGARQGDRGSYRMILLGKDLEWVLGSIWREKLNDIQGPLLYAELKKARDALYESKCSAKHLGIQQRKKEHTATKDFMNALLSKDILAVKNFLGKQNKGVALIVNSSRTILLMDATGSMSGLLTAAKETVCTMFERATAVLDKQKTPNNGFEMQMTAYRDYDCMKEGLLQSSSWESKPTNLRSFISQITATGGEDYPEAIEIGLWHAVQQSNTPEGIAQVILIGDAPAKDETAIKHDRMTYGGEAYWNATSYRTPTHYAKEVRKLKEKDIPIHTFYLNDGARMNFEEIARETSGHCKRLDIHSTEGAELLTHFVTEEILRKTGGEDAAKLYQKMFVKKSFLS</sequence>
<dbReference type="EMBL" id="CAJNOJ010000137">
    <property type="protein sequence ID" value="CAF1181635.1"/>
    <property type="molecule type" value="Genomic_DNA"/>
</dbReference>
<dbReference type="InterPro" id="IPR014018">
    <property type="entry name" value="SecA_motor_DEAD"/>
</dbReference>
<organism evidence="7 9">
    <name type="scientific">Adineta ricciae</name>
    <name type="common">Rotifer</name>
    <dbReference type="NCBI Taxonomy" id="249248"/>
    <lineage>
        <taxon>Eukaryota</taxon>
        <taxon>Metazoa</taxon>
        <taxon>Spiralia</taxon>
        <taxon>Gnathifera</taxon>
        <taxon>Rotifera</taxon>
        <taxon>Eurotatoria</taxon>
        <taxon>Bdelloidea</taxon>
        <taxon>Adinetida</taxon>
        <taxon>Adinetidae</taxon>
        <taxon>Adineta</taxon>
    </lineage>
</organism>
<dbReference type="GO" id="GO:0006605">
    <property type="term" value="P:protein targeting"/>
    <property type="evidence" value="ECO:0007669"/>
    <property type="project" value="InterPro"/>
</dbReference>
<dbReference type="GO" id="GO:0016020">
    <property type="term" value="C:membrane"/>
    <property type="evidence" value="ECO:0007669"/>
    <property type="project" value="InterPro"/>
</dbReference>
<feature type="coiled-coil region" evidence="3">
    <location>
        <begin position="291"/>
        <end position="318"/>
    </location>
</feature>
<accession>A0A814UY03</accession>
<keyword evidence="8" id="KW-1185">Reference proteome</keyword>
<evidence type="ECO:0000256" key="4">
    <source>
        <dbReference type="SAM" id="MobiDB-lite"/>
    </source>
</evidence>
<feature type="compositionally biased region" description="Basic and acidic residues" evidence="4">
    <location>
        <begin position="355"/>
        <end position="369"/>
    </location>
</feature>
<dbReference type="SUPFAM" id="SSF53300">
    <property type="entry name" value="vWA-like"/>
    <property type="match status" value="1"/>
</dbReference>
<dbReference type="InterPro" id="IPR036465">
    <property type="entry name" value="vWFA_dom_sf"/>
</dbReference>
<dbReference type="GO" id="GO:0005524">
    <property type="term" value="F:ATP binding"/>
    <property type="evidence" value="ECO:0007669"/>
    <property type="project" value="InterPro"/>
</dbReference>
<evidence type="ECO:0000313" key="8">
    <source>
        <dbReference type="Proteomes" id="UP000663828"/>
    </source>
</evidence>
<dbReference type="PANTHER" id="PTHR30612">
    <property type="entry name" value="SECA INNER MEMBRANE COMPONENT OF SEC PROTEIN SECRETION SYSTEM"/>
    <property type="match status" value="1"/>
</dbReference>
<evidence type="ECO:0000256" key="3">
    <source>
        <dbReference type="SAM" id="Coils"/>
    </source>
</evidence>
<gene>
    <name evidence="7" type="ORF">EDS130_LOCUS24275</name>
    <name evidence="6" type="ORF">XAT740_LOCUS2300</name>
</gene>
<protein>
    <recommendedName>
        <fullName evidence="5">SecA family profile domain-containing protein</fullName>
    </recommendedName>
</protein>
<keyword evidence="2" id="KW-0811">Translocation</keyword>
<dbReference type="Pfam" id="PF07517">
    <property type="entry name" value="SecA_DEAD"/>
    <property type="match status" value="1"/>
</dbReference>
<reference evidence="7" key="1">
    <citation type="submission" date="2021-02" db="EMBL/GenBank/DDBJ databases">
        <authorList>
            <person name="Nowell W R."/>
        </authorList>
    </citation>
    <scope>NUCLEOTIDE SEQUENCE</scope>
</reference>
<dbReference type="Proteomes" id="UP000663852">
    <property type="component" value="Unassembled WGS sequence"/>
</dbReference>
<dbReference type="Gene3D" id="3.40.50.300">
    <property type="entry name" value="P-loop containing nucleotide triphosphate hydrolases"/>
    <property type="match status" value="3"/>
</dbReference>
<evidence type="ECO:0000256" key="2">
    <source>
        <dbReference type="ARBA" id="ARBA00023010"/>
    </source>
</evidence>
<dbReference type="InterPro" id="IPR011115">
    <property type="entry name" value="SecA_DEAD"/>
</dbReference>
<dbReference type="EMBL" id="CAJNOR010000078">
    <property type="protein sequence ID" value="CAF0787349.1"/>
    <property type="molecule type" value="Genomic_DNA"/>
</dbReference>
<keyword evidence="1" id="KW-0813">Transport</keyword>
<dbReference type="OrthoDB" id="7614088at2759"/>
<name>A0A814UY03_ADIRI</name>
<dbReference type="InterPro" id="IPR000185">
    <property type="entry name" value="SecA"/>
</dbReference>
<keyword evidence="3" id="KW-0175">Coiled coil</keyword>
<dbReference type="Proteomes" id="UP000663828">
    <property type="component" value="Unassembled WGS sequence"/>
</dbReference>
<evidence type="ECO:0000256" key="1">
    <source>
        <dbReference type="ARBA" id="ARBA00022927"/>
    </source>
</evidence>
<feature type="coiled-coil region" evidence="3">
    <location>
        <begin position="1939"/>
        <end position="1967"/>
    </location>
</feature>
<dbReference type="InterPro" id="IPR027417">
    <property type="entry name" value="P-loop_NTPase"/>
</dbReference>
<evidence type="ECO:0000313" key="7">
    <source>
        <dbReference type="EMBL" id="CAF1181635.1"/>
    </source>
</evidence>
<dbReference type="SUPFAM" id="SSF52540">
    <property type="entry name" value="P-loop containing nucleoside triphosphate hydrolases"/>
    <property type="match status" value="4"/>
</dbReference>
<proteinExistence type="predicted"/>
<dbReference type="GO" id="GO:0017038">
    <property type="term" value="P:protein import"/>
    <property type="evidence" value="ECO:0007669"/>
    <property type="project" value="InterPro"/>
</dbReference>
<dbReference type="GO" id="GO:0006886">
    <property type="term" value="P:intracellular protein transport"/>
    <property type="evidence" value="ECO:0007669"/>
    <property type="project" value="InterPro"/>
</dbReference>
<keyword evidence="1" id="KW-0653">Protein transport</keyword>